<dbReference type="PROSITE" id="PS50102">
    <property type="entry name" value="RRM"/>
    <property type="match status" value="1"/>
</dbReference>
<dbReference type="PANTHER" id="PTHR30595:SF6">
    <property type="entry name" value="SCHLAFEN ALBA-2 DOMAIN-CONTAINING PROTEIN"/>
    <property type="match status" value="1"/>
</dbReference>
<dbReference type="RefSeq" id="WP_348995386.1">
    <property type="nucleotide sequence ID" value="NZ_CP157584.1"/>
</dbReference>
<dbReference type="PANTHER" id="PTHR30595">
    <property type="entry name" value="GLPR-RELATED TRANSCRIPTIONAL REPRESSOR"/>
    <property type="match status" value="1"/>
</dbReference>
<feature type="domain" description="RRM" evidence="1">
    <location>
        <begin position="530"/>
        <end position="610"/>
    </location>
</feature>
<gene>
    <name evidence="2" type="ORF">ABFG95_02205</name>
</gene>
<accession>A0AAU7LD07</accession>
<dbReference type="InterPro" id="IPR012677">
    <property type="entry name" value="Nucleotide-bd_a/b_plait_sf"/>
</dbReference>
<proteinExistence type="predicted"/>
<keyword evidence="2" id="KW-0547">Nucleotide-binding</keyword>
<dbReference type="InterPro" id="IPR038475">
    <property type="entry name" value="RecG_C_sf"/>
</dbReference>
<evidence type="ECO:0000259" key="1">
    <source>
        <dbReference type="PROSITE" id="PS50102"/>
    </source>
</evidence>
<dbReference type="Gene3D" id="3.30.70.330">
    <property type="match status" value="1"/>
</dbReference>
<protein>
    <submittedName>
        <fullName evidence="2">ATP-binding protein</fullName>
    </submittedName>
</protein>
<dbReference type="EMBL" id="CP157584">
    <property type="protein sequence ID" value="XBO99316.1"/>
    <property type="molecule type" value="Genomic_DNA"/>
</dbReference>
<organism evidence="2">
    <name type="scientific">Achromobacter sp. HNDS-1</name>
    <dbReference type="NCBI Taxonomy" id="3151598"/>
    <lineage>
        <taxon>Bacteria</taxon>
        <taxon>Pseudomonadati</taxon>
        <taxon>Pseudomonadota</taxon>
        <taxon>Betaproteobacteria</taxon>
        <taxon>Burkholderiales</taxon>
        <taxon>Alcaligenaceae</taxon>
        <taxon>Achromobacter</taxon>
    </lineage>
</organism>
<name>A0AAU7LD07_9BURK</name>
<dbReference type="Pfam" id="PF13749">
    <property type="entry name" value="HATPase_c_4"/>
    <property type="match status" value="1"/>
</dbReference>
<dbReference type="InterPro" id="IPR038461">
    <property type="entry name" value="Schlafen_AlbA_2_dom_sf"/>
</dbReference>
<dbReference type="InterPro" id="IPR000504">
    <property type="entry name" value="RRM_dom"/>
</dbReference>
<dbReference type="InterPro" id="IPR035979">
    <property type="entry name" value="RBD_domain_sf"/>
</dbReference>
<dbReference type="InterPro" id="IPR007421">
    <property type="entry name" value="Schlafen_AlbA_2_dom"/>
</dbReference>
<dbReference type="Gene3D" id="3.30.950.30">
    <property type="entry name" value="Schlafen, AAA domain"/>
    <property type="match status" value="1"/>
</dbReference>
<keyword evidence="2" id="KW-0067">ATP-binding</keyword>
<sequence>MEVLGISERVQLSIQIGESHYREFKSALEGIPSNKKARPLKDVRDNIAKTLVAFANADGGELLIGVEDDGEVTGLPYTEDQIDVLKNAYKTGAHPDTPLPTPMVGIIEVKGNKVLYFNIVKGEQYAYLTSDGRCLKRIDLESVPVSSEKIKAERLEIESRTWDRQVEPGLTLADLNVDLIREISTQIAYGVTPEKCLQHLGLADFTPAGLKLKRAAALLFAKDVRNYHPGCSVRIMTINGQEKRSGEAYNVVKDDIVACNVLELIEYSWDRLSYALTMHTALSENAKFQQSYLYPQIACREALINAIVHRNYAIQGRGIEVNLYRDRLEIISPGCLLSTVSLADIKSLKGVHESRNPLLARVLREVGYVREMGEGIRRIFDVMRSSSLAEPEFQSDDNNFNVTLFHRSMYDPKVKLWLSQFEEFKLTEAQTAVLALGCEGKEFSTQDIIERLGLVDTDKVREVITPLRMLHLVENTLSDNQAYSFSKKNRVPKRSVPRWKVITPDLRARYELTTDTVKDEETSLGESNHIELFVGGLSYETGREQVVSIVGSDDIFIESFDMPEPRELGSKNKGYCFITVSSGLKVDEVVGRLDKIKIDGRSVTVRLKKNKRRV</sequence>
<dbReference type="GO" id="GO:0003723">
    <property type="term" value="F:RNA binding"/>
    <property type="evidence" value="ECO:0007669"/>
    <property type="project" value="InterPro"/>
</dbReference>
<dbReference type="Gene3D" id="3.30.565.60">
    <property type="match status" value="1"/>
</dbReference>
<dbReference type="GO" id="GO:0005524">
    <property type="term" value="F:ATP binding"/>
    <property type="evidence" value="ECO:0007669"/>
    <property type="project" value="UniProtKB-KW"/>
</dbReference>
<dbReference type="Pfam" id="PF04326">
    <property type="entry name" value="SLFN_AlbA_2"/>
    <property type="match status" value="1"/>
</dbReference>
<reference evidence="2" key="1">
    <citation type="submission" date="2024-05" db="EMBL/GenBank/DDBJ databases">
        <title>Transcriptome analysis of the degradation process of organic nitrogen by two heterotrophic nitrifying and aerobic denitrifying bacteria, Achromobacter sp. HNDS-1 and Enterobacter sp. HNDS-6.</title>
        <authorList>
            <person name="Huang Y."/>
        </authorList>
    </citation>
    <scope>NUCLEOTIDE SEQUENCE</scope>
    <source>
        <strain evidence="2">HNDS-1</strain>
    </source>
</reference>
<evidence type="ECO:0000313" key="2">
    <source>
        <dbReference type="EMBL" id="XBO99316.1"/>
    </source>
</evidence>
<dbReference type="KEGG" id="achh:ABFG95_02205"/>
<dbReference type="AlphaFoldDB" id="A0AAU7LD07"/>
<dbReference type="SUPFAM" id="SSF54928">
    <property type="entry name" value="RNA-binding domain, RBD"/>
    <property type="match status" value="1"/>
</dbReference>